<name>A0ABM9HBV5_9BACT</name>
<reference evidence="2 3" key="1">
    <citation type="submission" date="2022-09" db="EMBL/GenBank/DDBJ databases">
        <authorList>
            <person name="Kop L."/>
        </authorList>
    </citation>
    <scope>NUCLEOTIDE SEQUENCE [LARGE SCALE GENOMIC DNA]</scope>
    <source>
        <strain evidence="2 3">347</strain>
    </source>
</reference>
<organism evidence="2 3">
    <name type="scientific">Nitrospina watsonii</name>
    <dbReference type="NCBI Taxonomy" id="1323948"/>
    <lineage>
        <taxon>Bacteria</taxon>
        <taxon>Pseudomonadati</taxon>
        <taxon>Nitrospinota/Tectimicrobiota group</taxon>
        <taxon>Nitrospinota</taxon>
        <taxon>Nitrospinia</taxon>
        <taxon>Nitrospinales</taxon>
        <taxon>Nitrospinaceae</taxon>
        <taxon>Nitrospina</taxon>
    </lineage>
</organism>
<dbReference type="EMBL" id="OX336137">
    <property type="protein sequence ID" value="CAI2717717.1"/>
    <property type="molecule type" value="Genomic_DNA"/>
</dbReference>
<keyword evidence="1" id="KW-0472">Membrane</keyword>
<keyword evidence="1" id="KW-0812">Transmembrane</keyword>
<proteinExistence type="predicted"/>
<accession>A0ABM9HBV5</accession>
<feature type="transmembrane region" description="Helical" evidence="1">
    <location>
        <begin position="99"/>
        <end position="117"/>
    </location>
</feature>
<evidence type="ECO:0000256" key="1">
    <source>
        <dbReference type="SAM" id="Phobius"/>
    </source>
</evidence>
<evidence type="ECO:0000313" key="2">
    <source>
        <dbReference type="EMBL" id="CAI2717717.1"/>
    </source>
</evidence>
<sequence>MNDSKNDHTRELQQKLEQILKHGDPGVQEMLRDLIREFHHQLMDDPKSRVSMKEQQKTLRALGEKIIRLPFLREDGEEDDEAERETVVDQPRPRRRGRLILLTVALVVAVGVVGKWVTRDEQSPPVRVCDIKGNINDRQEMIYHLPETEWYDKTFVDASRGERWFCSEAEAQAAGWRKSLRDSE</sequence>
<gene>
    <name evidence="2" type="ORF">NSPWAT_0858</name>
</gene>
<evidence type="ECO:0000313" key="3">
    <source>
        <dbReference type="Proteomes" id="UP001157733"/>
    </source>
</evidence>
<dbReference type="RefSeq" id="WP_282010637.1">
    <property type="nucleotide sequence ID" value="NZ_OX336137.1"/>
</dbReference>
<dbReference type="Proteomes" id="UP001157733">
    <property type="component" value="Chromosome"/>
</dbReference>
<keyword evidence="3" id="KW-1185">Reference proteome</keyword>
<keyword evidence="1" id="KW-1133">Transmembrane helix</keyword>
<protein>
    <submittedName>
        <fullName evidence="2">Uncharacterized protein</fullName>
    </submittedName>
</protein>